<accession>A0ABW1EUL9</accession>
<proteinExistence type="predicted"/>
<keyword evidence="1" id="KW-1133">Transmembrane helix</keyword>
<name>A0ABW1EUL9_9ACTN</name>
<comment type="caution">
    <text evidence="2">The sequence shown here is derived from an EMBL/GenBank/DDBJ whole genome shotgun (WGS) entry which is preliminary data.</text>
</comment>
<keyword evidence="1" id="KW-0472">Membrane</keyword>
<reference evidence="3" key="1">
    <citation type="journal article" date="2019" name="Int. J. Syst. Evol. Microbiol.">
        <title>The Global Catalogue of Microorganisms (GCM) 10K type strain sequencing project: providing services to taxonomists for standard genome sequencing and annotation.</title>
        <authorList>
            <consortium name="The Broad Institute Genomics Platform"/>
            <consortium name="The Broad Institute Genome Sequencing Center for Infectious Disease"/>
            <person name="Wu L."/>
            <person name="Ma J."/>
        </authorList>
    </citation>
    <scope>NUCLEOTIDE SEQUENCE [LARGE SCALE GENOMIC DNA]</scope>
    <source>
        <strain evidence="3">CGMCC 4.1469</strain>
    </source>
</reference>
<organism evidence="2 3">
    <name type="scientific">Kitasatospora aburaviensis</name>
    <dbReference type="NCBI Taxonomy" id="67265"/>
    <lineage>
        <taxon>Bacteria</taxon>
        <taxon>Bacillati</taxon>
        <taxon>Actinomycetota</taxon>
        <taxon>Actinomycetes</taxon>
        <taxon>Kitasatosporales</taxon>
        <taxon>Streptomycetaceae</taxon>
        <taxon>Kitasatospora</taxon>
    </lineage>
</organism>
<dbReference type="Proteomes" id="UP001596067">
    <property type="component" value="Unassembled WGS sequence"/>
</dbReference>
<gene>
    <name evidence="2" type="ORF">ACFP0N_10980</name>
</gene>
<evidence type="ECO:0000313" key="3">
    <source>
        <dbReference type="Proteomes" id="UP001596067"/>
    </source>
</evidence>
<dbReference type="EMBL" id="JBHSOD010000010">
    <property type="protein sequence ID" value="MFC5885495.1"/>
    <property type="molecule type" value="Genomic_DNA"/>
</dbReference>
<keyword evidence="1" id="KW-0812">Transmembrane</keyword>
<keyword evidence="3" id="KW-1185">Reference proteome</keyword>
<dbReference type="RefSeq" id="WP_313761659.1">
    <property type="nucleotide sequence ID" value="NZ_BAAAVH010000049.1"/>
</dbReference>
<feature type="transmembrane region" description="Helical" evidence="1">
    <location>
        <begin position="27"/>
        <end position="47"/>
    </location>
</feature>
<evidence type="ECO:0000313" key="2">
    <source>
        <dbReference type="EMBL" id="MFC5885495.1"/>
    </source>
</evidence>
<sequence>MVPANAFEEPPLRIAGKRPFFLARRRFRQIVAIPFAVLVLATTGLALTGNLPFPGLPVVELRGRVASKADLFTDPEVQRILMSHRIKVTVDVAGSRQVAEGDLDPYDFVFPSGQATADTIKYRREEAHAYARIKLPFTSPLVIATYRPYAEALVRKGVAAPQGTSSAATLYYDLDLAKFLDLARTSTTWNDLGIDPGRINNDNVVAAYTSPYCDSNSAETYVSQVAFTRHGDRALDDESAAAVGEAVKPLLEAQGRPASDRFDSFVNGEDAAPTPVVYEHQYLAYQLRHKAAKGGPDTTRVLLYPDSTFLTEPRIIALKPRADKLADLIESDPELRERATELGFHVGQDAHGQDPLRTFLEAQNLPVPATANRTRALLPPPEVLETVLQTVAGCRRILS</sequence>
<protein>
    <recommendedName>
        <fullName evidence="4">Secreted protein</fullName>
    </recommendedName>
</protein>
<evidence type="ECO:0000256" key="1">
    <source>
        <dbReference type="SAM" id="Phobius"/>
    </source>
</evidence>
<evidence type="ECO:0008006" key="4">
    <source>
        <dbReference type="Google" id="ProtNLM"/>
    </source>
</evidence>